<keyword evidence="2" id="KW-1185">Reference proteome</keyword>
<organism evidence="1 2">
    <name type="scientific">Vespula maculifrons</name>
    <name type="common">Eastern yellow jacket</name>
    <name type="synonym">Wasp</name>
    <dbReference type="NCBI Taxonomy" id="7453"/>
    <lineage>
        <taxon>Eukaryota</taxon>
        <taxon>Metazoa</taxon>
        <taxon>Ecdysozoa</taxon>
        <taxon>Arthropoda</taxon>
        <taxon>Hexapoda</taxon>
        <taxon>Insecta</taxon>
        <taxon>Pterygota</taxon>
        <taxon>Neoptera</taxon>
        <taxon>Endopterygota</taxon>
        <taxon>Hymenoptera</taxon>
        <taxon>Apocrita</taxon>
        <taxon>Aculeata</taxon>
        <taxon>Vespoidea</taxon>
        <taxon>Vespidae</taxon>
        <taxon>Vespinae</taxon>
        <taxon>Vespula</taxon>
    </lineage>
</organism>
<name>A0ABD2CAF4_VESMC</name>
<evidence type="ECO:0000313" key="1">
    <source>
        <dbReference type="EMBL" id="KAL2742044.1"/>
    </source>
</evidence>
<dbReference type="EMBL" id="JAYRBN010000058">
    <property type="protein sequence ID" value="KAL2742044.1"/>
    <property type="molecule type" value="Genomic_DNA"/>
</dbReference>
<evidence type="ECO:0000313" key="2">
    <source>
        <dbReference type="Proteomes" id="UP001607303"/>
    </source>
</evidence>
<dbReference type="Proteomes" id="UP001607303">
    <property type="component" value="Unassembled WGS sequence"/>
</dbReference>
<protein>
    <submittedName>
        <fullName evidence="1">Uncharacterized protein</fullName>
    </submittedName>
</protein>
<comment type="caution">
    <text evidence="1">The sequence shown here is derived from an EMBL/GenBank/DDBJ whole genome shotgun (WGS) entry which is preliminary data.</text>
</comment>
<accession>A0ABD2CAF4</accession>
<proteinExistence type="predicted"/>
<dbReference type="AlphaFoldDB" id="A0ABD2CAF4"/>
<gene>
    <name evidence="1" type="ORF">V1477_009673</name>
</gene>
<reference evidence="1 2" key="1">
    <citation type="journal article" date="2024" name="Ann. Entomol. Soc. Am.">
        <title>Genomic analyses of the southern and eastern yellowjacket wasps (Hymenoptera: Vespidae) reveal evolutionary signatures of social life.</title>
        <authorList>
            <person name="Catto M.A."/>
            <person name="Caine P.B."/>
            <person name="Orr S.E."/>
            <person name="Hunt B.G."/>
            <person name="Goodisman M.A.D."/>
        </authorList>
    </citation>
    <scope>NUCLEOTIDE SEQUENCE [LARGE SCALE GENOMIC DNA]</scope>
    <source>
        <strain evidence="1">232</strain>
        <tissue evidence="1">Head and thorax</tissue>
    </source>
</reference>
<sequence>MSKSINEQLNQIYNRLLILDITAKWGYSAARDDNKVGSLSDFGRASINKEITHVYFLSLVFSTFYTISLALDFDEALLEDVDERKLTKLLRKYNVKDGDTRLRETTTKWGLRPTLTVTSLVVFRTSTRGLRKFSRNAIGASINKEITHVYFLSLVFSTFYTISLALDFDEALLEDVDERKLTKLLRKYNVKDGDTRLRETTTKWGLRPTLTVTSLVVFRTSTRGLRKFSRNAIGASINKEITHVYFLSLLFSTFYTISFVLDFDEALLEDVDGLCPRGAIGIFIGHHKNEN</sequence>